<dbReference type="InterPro" id="IPR001282">
    <property type="entry name" value="G6P_DH"/>
</dbReference>
<dbReference type="SUPFAM" id="SSF51735">
    <property type="entry name" value="NAD(P)-binding Rossmann-fold domains"/>
    <property type="match status" value="1"/>
</dbReference>
<keyword evidence="9 11" id="KW-0119">Carbohydrate metabolism</keyword>
<evidence type="ECO:0000313" key="15">
    <source>
        <dbReference type="Proteomes" id="UP001177023"/>
    </source>
</evidence>
<dbReference type="Pfam" id="PF02781">
    <property type="entry name" value="G6PD_C"/>
    <property type="match status" value="1"/>
</dbReference>
<dbReference type="AlphaFoldDB" id="A0AA36G4C4"/>
<evidence type="ECO:0000259" key="12">
    <source>
        <dbReference type="Pfam" id="PF00479"/>
    </source>
</evidence>
<dbReference type="GO" id="GO:0004345">
    <property type="term" value="F:glucose-6-phosphate dehydrogenase activity"/>
    <property type="evidence" value="ECO:0007669"/>
    <property type="project" value="UniProtKB-EC"/>
</dbReference>
<feature type="domain" description="Glucose-6-phosphate dehydrogenase NAD-binding" evidence="12">
    <location>
        <begin position="43"/>
        <end position="221"/>
    </location>
</feature>
<protein>
    <recommendedName>
        <fullName evidence="5 11">Glucose-6-phosphate 1-dehydrogenase</fullName>
        <ecNumber evidence="4 11">1.1.1.49</ecNumber>
    </recommendedName>
</protein>
<dbReference type="EC" id="1.1.1.49" evidence="4 11"/>
<dbReference type="GO" id="GO:0050661">
    <property type="term" value="F:NADP binding"/>
    <property type="evidence" value="ECO:0007669"/>
    <property type="project" value="InterPro"/>
</dbReference>
<evidence type="ECO:0000256" key="3">
    <source>
        <dbReference type="ARBA" id="ARBA00009975"/>
    </source>
</evidence>
<evidence type="ECO:0000256" key="10">
    <source>
        <dbReference type="ARBA" id="ARBA00047696"/>
    </source>
</evidence>
<keyword evidence="6 11" id="KW-0313">Glucose metabolism</keyword>
<reference evidence="14" key="1">
    <citation type="submission" date="2023-06" db="EMBL/GenBank/DDBJ databases">
        <authorList>
            <person name="Delattre M."/>
        </authorList>
    </citation>
    <scope>NUCLEOTIDE SEQUENCE</scope>
    <source>
        <strain evidence="14">AF72</strain>
    </source>
</reference>
<dbReference type="NCBIfam" id="TIGR00871">
    <property type="entry name" value="zwf"/>
    <property type="match status" value="1"/>
</dbReference>
<dbReference type="PIRSF" id="PIRSF000110">
    <property type="entry name" value="G6PD"/>
    <property type="match status" value="1"/>
</dbReference>
<dbReference type="GO" id="GO:0006006">
    <property type="term" value="P:glucose metabolic process"/>
    <property type="evidence" value="ECO:0007669"/>
    <property type="project" value="UniProtKB-KW"/>
</dbReference>
<dbReference type="PANTHER" id="PTHR23429">
    <property type="entry name" value="GLUCOSE-6-PHOSPHATE 1-DEHYDROGENASE G6PD"/>
    <property type="match status" value="1"/>
</dbReference>
<keyword evidence="15" id="KW-1185">Reference proteome</keyword>
<evidence type="ECO:0000256" key="4">
    <source>
        <dbReference type="ARBA" id="ARBA00013019"/>
    </source>
</evidence>
<name>A0AA36G4C4_9BILA</name>
<keyword evidence="7 11" id="KW-0521">NADP</keyword>
<dbReference type="GO" id="GO:0009051">
    <property type="term" value="P:pentose-phosphate shunt, oxidative branch"/>
    <property type="evidence" value="ECO:0007669"/>
    <property type="project" value="TreeGrafter"/>
</dbReference>
<gene>
    <name evidence="14" type="ORF">MSPICULIGERA_LOCUS10873</name>
</gene>
<evidence type="ECO:0000256" key="1">
    <source>
        <dbReference type="ARBA" id="ARBA00002914"/>
    </source>
</evidence>
<dbReference type="EMBL" id="CATQJA010002598">
    <property type="protein sequence ID" value="CAJ0572489.1"/>
    <property type="molecule type" value="Genomic_DNA"/>
</dbReference>
<comment type="catalytic activity">
    <reaction evidence="10">
        <text>D-glucose 6-phosphate + NADP(+) = 6-phospho-D-glucono-1,5-lactone + NADPH + H(+)</text>
        <dbReference type="Rhea" id="RHEA:15841"/>
        <dbReference type="ChEBI" id="CHEBI:15378"/>
        <dbReference type="ChEBI" id="CHEBI:57783"/>
        <dbReference type="ChEBI" id="CHEBI:57955"/>
        <dbReference type="ChEBI" id="CHEBI:58349"/>
        <dbReference type="ChEBI" id="CHEBI:61548"/>
        <dbReference type="EC" id="1.1.1.49"/>
    </reaction>
    <physiologicalReaction direction="left-to-right" evidence="10">
        <dbReference type="Rhea" id="RHEA:15842"/>
    </physiologicalReaction>
</comment>
<accession>A0AA36G4C4</accession>
<evidence type="ECO:0000313" key="14">
    <source>
        <dbReference type="EMBL" id="CAJ0572489.1"/>
    </source>
</evidence>
<comment type="function">
    <text evidence="11">Catalyzes the rate-limiting step of the oxidative pentose-phosphate pathway, which represents a route for the dissimilation of carbohydrates besides glycolysis.</text>
</comment>
<dbReference type="InterPro" id="IPR019796">
    <property type="entry name" value="G6P_DH_AS"/>
</dbReference>
<evidence type="ECO:0000256" key="6">
    <source>
        <dbReference type="ARBA" id="ARBA00022526"/>
    </source>
</evidence>
<dbReference type="GO" id="GO:0005829">
    <property type="term" value="C:cytosol"/>
    <property type="evidence" value="ECO:0007669"/>
    <property type="project" value="TreeGrafter"/>
</dbReference>
<evidence type="ECO:0000256" key="5">
    <source>
        <dbReference type="ARBA" id="ARBA00020444"/>
    </source>
</evidence>
<dbReference type="Pfam" id="PF00479">
    <property type="entry name" value="G6PD_N"/>
    <property type="match status" value="1"/>
</dbReference>
<comment type="function">
    <text evidence="1">Cytosolic glucose-6-phosphate dehydrogenase that catalyzes the first and rate-limiting step of the oxidative branch within the pentose phosphate pathway/shunt, an alternative route to glycolysis for the dissimilation of carbohydrates and a major source of reducing power and metabolic intermediates for fatty acid and nucleic acid biosynthetic processes.</text>
</comment>
<dbReference type="InterPro" id="IPR022674">
    <property type="entry name" value="G6P_DH_NAD-bd"/>
</dbReference>
<keyword evidence="8 11" id="KW-0560">Oxidoreductase</keyword>
<dbReference type="InterPro" id="IPR036291">
    <property type="entry name" value="NAD(P)-bd_dom_sf"/>
</dbReference>
<feature type="domain" description="Glucose-6-phosphate dehydrogenase C-terminal" evidence="13">
    <location>
        <begin position="224"/>
        <end position="442"/>
    </location>
</feature>
<dbReference type="Proteomes" id="UP001177023">
    <property type="component" value="Unassembled WGS sequence"/>
</dbReference>
<proteinExistence type="inferred from homology"/>
<dbReference type="Gene3D" id="3.40.50.720">
    <property type="entry name" value="NAD(P)-binding Rossmann-like Domain"/>
    <property type="match status" value="1"/>
</dbReference>
<dbReference type="PANTHER" id="PTHR23429:SF0">
    <property type="entry name" value="GLUCOSE-6-PHOSPHATE 1-DEHYDROGENASE"/>
    <property type="match status" value="1"/>
</dbReference>
<dbReference type="FunFam" id="3.40.50.720:FF:000111">
    <property type="entry name" value="Glucose-6-phosphate 1-dehydrogenase"/>
    <property type="match status" value="1"/>
</dbReference>
<feature type="non-terminal residue" evidence="14">
    <location>
        <position position="513"/>
    </location>
</feature>
<sequence>MSLQARHDVRRASKSDPLPPEMISFLRESMRNSVKQDPPYVFVVFGASGDLAKKKIYPTLWWLYRDELLPKNVHFVGYARSDLSVDKIREHFEKNAKVRDNEKEKFEQFLKQNTYIRGKYDTDEGFKKIQEFNDDLQKKSGLPVNRLYYLALPPSVFEEVTKHLKTNCMDKGDSWTRVIIEKPFGTDLDSSMQLSKHISSLFKEDQVYRIDHYLGKEMVQNLITLRFGNRLFGPSWNREHIASVVITFKEDFGTQGRAGYFDTSGIIRDVMQNHLMQVLTLLAMEKPVSLNAEDIRDEKVKVLKSMPELGLDDVIVGQYIANPDSNHPEAKKGYLEEEDVPKDSITPTYCMAHLRVNNERWDGVPFIMRCGKGLNEKKSEVRIQFREVPGDIYSPGELKRTELVIRVAPNEAVYLKLMTKKPGMDFGVEETELDLSYNSRNPSARSLRAAIPGSVHGTRGGVFTPVLKQLEEKRVKPVQYKFGSRGPAEADEWSKKLGYVYSGTYKWKNPNKL</sequence>
<comment type="similarity">
    <text evidence="3 11">Belongs to the glucose-6-phosphate dehydrogenase family.</text>
</comment>
<evidence type="ECO:0000259" key="13">
    <source>
        <dbReference type="Pfam" id="PF02781"/>
    </source>
</evidence>
<evidence type="ECO:0000256" key="8">
    <source>
        <dbReference type="ARBA" id="ARBA00023002"/>
    </source>
</evidence>
<dbReference type="SUPFAM" id="SSF55347">
    <property type="entry name" value="Glyceraldehyde-3-phosphate dehydrogenase-like, C-terminal domain"/>
    <property type="match status" value="1"/>
</dbReference>
<evidence type="ECO:0000256" key="11">
    <source>
        <dbReference type="RuleBase" id="RU362120"/>
    </source>
</evidence>
<organism evidence="14 15">
    <name type="scientific">Mesorhabditis spiculigera</name>
    <dbReference type="NCBI Taxonomy" id="96644"/>
    <lineage>
        <taxon>Eukaryota</taxon>
        <taxon>Metazoa</taxon>
        <taxon>Ecdysozoa</taxon>
        <taxon>Nematoda</taxon>
        <taxon>Chromadorea</taxon>
        <taxon>Rhabditida</taxon>
        <taxon>Rhabditina</taxon>
        <taxon>Rhabditomorpha</taxon>
        <taxon>Rhabditoidea</taxon>
        <taxon>Rhabditidae</taxon>
        <taxon>Mesorhabditinae</taxon>
        <taxon>Mesorhabditis</taxon>
    </lineage>
</organism>
<dbReference type="PROSITE" id="PS00069">
    <property type="entry name" value="G6P_DEHYDROGENASE"/>
    <property type="match status" value="1"/>
</dbReference>
<dbReference type="HAMAP" id="MF_00966">
    <property type="entry name" value="G6PD"/>
    <property type="match status" value="1"/>
</dbReference>
<comment type="pathway">
    <text evidence="2 11">Carbohydrate degradation; pentose phosphate pathway; D-ribulose 5-phosphate from D-glucose 6-phosphate (oxidative stage): step 1/3.</text>
</comment>
<dbReference type="PRINTS" id="PR00079">
    <property type="entry name" value="G6PDHDRGNASE"/>
</dbReference>
<dbReference type="InterPro" id="IPR022675">
    <property type="entry name" value="G6P_DH_C"/>
</dbReference>
<evidence type="ECO:0000256" key="2">
    <source>
        <dbReference type="ARBA" id="ARBA00004937"/>
    </source>
</evidence>
<dbReference type="Gene3D" id="3.30.360.10">
    <property type="entry name" value="Dihydrodipicolinate Reductase, domain 2"/>
    <property type="match status" value="1"/>
</dbReference>
<evidence type="ECO:0000256" key="7">
    <source>
        <dbReference type="ARBA" id="ARBA00022857"/>
    </source>
</evidence>
<evidence type="ECO:0000256" key="9">
    <source>
        <dbReference type="ARBA" id="ARBA00023277"/>
    </source>
</evidence>
<comment type="caution">
    <text evidence="14">The sequence shown here is derived from an EMBL/GenBank/DDBJ whole genome shotgun (WGS) entry which is preliminary data.</text>
</comment>